<dbReference type="AlphaFoldDB" id="A0A820IZI4"/>
<feature type="non-terminal residue" evidence="1">
    <location>
        <position position="1"/>
    </location>
</feature>
<gene>
    <name evidence="1" type="ORF">JBS370_LOCUS40854</name>
</gene>
<proteinExistence type="predicted"/>
<comment type="caution">
    <text evidence="1">The sequence shown here is derived from an EMBL/GenBank/DDBJ whole genome shotgun (WGS) entry which is preliminary data.</text>
</comment>
<organism evidence="1 2">
    <name type="scientific">Rotaria sordida</name>
    <dbReference type="NCBI Taxonomy" id="392033"/>
    <lineage>
        <taxon>Eukaryota</taxon>
        <taxon>Metazoa</taxon>
        <taxon>Spiralia</taxon>
        <taxon>Gnathifera</taxon>
        <taxon>Rotifera</taxon>
        <taxon>Eurotatoria</taxon>
        <taxon>Bdelloidea</taxon>
        <taxon>Philodinida</taxon>
        <taxon>Philodinidae</taxon>
        <taxon>Rotaria</taxon>
    </lineage>
</organism>
<sequence>SFPRHVHDMKTNVILQDKTNEFMQNFAWRTFFKLEPRHIEILRMNSATVAFTRVKDNDYMVATKLHDISGFIRKLFAKNNQYSQFEQSHLKMNIPSNNK</sequence>
<reference evidence="1" key="1">
    <citation type="submission" date="2021-02" db="EMBL/GenBank/DDBJ databases">
        <authorList>
            <person name="Nowell W R."/>
        </authorList>
    </citation>
    <scope>NUCLEOTIDE SEQUENCE</scope>
</reference>
<dbReference type="EMBL" id="CAJOBD010040007">
    <property type="protein sequence ID" value="CAF4315674.1"/>
    <property type="molecule type" value="Genomic_DNA"/>
</dbReference>
<protein>
    <submittedName>
        <fullName evidence="1">Uncharacterized protein</fullName>
    </submittedName>
</protein>
<name>A0A820IZI4_9BILA</name>
<dbReference type="Proteomes" id="UP000663836">
    <property type="component" value="Unassembled WGS sequence"/>
</dbReference>
<evidence type="ECO:0000313" key="1">
    <source>
        <dbReference type="EMBL" id="CAF4315674.1"/>
    </source>
</evidence>
<evidence type="ECO:0000313" key="2">
    <source>
        <dbReference type="Proteomes" id="UP000663836"/>
    </source>
</evidence>
<accession>A0A820IZI4</accession>